<comment type="caution">
    <text evidence="1">The sequence shown here is derived from an EMBL/GenBank/DDBJ whole genome shotgun (WGS) entry which is preliminary data.</text>
</comment>
<proteinExistence type="predicted"/>
<evidence type="ECO:0000313" key="1">
    <source>
        <dbReference type="EMBL" id="MDQ1110404.1"/>
    </source>
</evidence>
<dbReference type="RefSeq" id="WP_068848189.1">
    <property type="nucleotide sequence ID" value="NZ_CP016294.1"/>
</dbReference>
<accession>A0AAP5EAT8</accession>
<dbReference type="Proteomes" id="UP001226084">
    <property type="component" value="Unassembled WGS sequence"/>
</dbReference>
<organism evidence="1 2">
    <name type="scientific">Stenotrophomonas rhizophila</name>
    <dbReference type="NCBI Taxonomy" id="216778"/>
    <lineage>
        <taxon>Bacteria</taxon>
        <taxon>Pseudomonadati</taxon>
        <taxon>Pseudomonadota</taxon>
        <taxon>Gammaproteobacteria</taxon>
        <taxon>Lysobacterales</taxon>
        <taxon>Lysobacteraceae</taxon>
        <taxon>Stenotrophomonas</taxon>
    </lineage>
</organism>
<gene>
    <name evidence="1" type="ORF">QE424_003563</name>
</gene>
<protein>
    <submittedName>
        <fullName evidence="1">Uncharacterized protein</fullName>
    </submittedName>
</protein>
<evidence type="ECO:0000313" key="2">
    <source>
        <dbReference type="Proteomes" id="UP001226084"/>
    </source>
</evidence>
<dbReference type="AlphaFoldDB" id="A0AAP5EAT8"/>
<dbReference type="EMBL" id="JAUTAS010000001">
    <property type="protein sequence ID" value="MDQ1110404.1"/>
    <property type="molecule type" value="Genomic_DNA"/>
</dbReference>
<reference evidence="1" key="1">
    <citation type="submission" date="2023-07" db="EMBL/GenBank/DDBJ databases">
        <title>Functional and genomic diversity of the sorghum phyllosphere microbiome.</title>
        <authorList>
            <person name="Shade A."/>
        </authorList>
    </citation>
    <scope>NUCLEOTIDE SEQUENCE</scope>
    <source>
        <strain evidence="1">SORGH_AS_0457</strain>
    </source>
</reference>
<sequence length="101" mass="11387">MSVLWTPSALEDRQRLLDAAFARAMDYEDPAIYRASLEADANMEQEADALDGVATWRQGPLKGTRLYVCRSTRHLLVYTREGNDVRIISLAPAASDWKRST</sequence>
<name>A0AAP5EAT8_9GAMM</name>